<reference evidence="2" key="1">
    <citation type="journal article" date="2015" name="Nature">
        <title>Complex archaea that bridge the gap between prokaryotes and eukaryotes.</title>
        <authorList>
            <person name="Spang A."/>
            <person name="Saw J.H."/>
            <person name="Jorgensen S.L."/>
            <person name="Zaremba-Niedzwiedzka K."/>
            <person name="Martijn J."/>
            <person name="Lind A.E."/>
            <person name="van Eijk R."/>
            <person name="Schleper C."/>
            <person name="Guy L."/>
            <person name="Ettema T.J."/>
        </authorList>
    </citation>
    <scope>NUCLEOTIDE SEQUENCE</scope>
</reference>
<protein>
    <submittedName>
        <fullName evidence="2">Uncharacterized protein</fullName>
    </submittedName>
</protein>
<evidence type="ECO:0000256" key="1">
    <source>
        <dbReference type="SAM" id="MobiDB-lite"/>
    </source>
</evidence>
<feature type="region of interest" description="Disordered" evidence="1">
    <location>
        <begin position="1"/>
        <end position="22"/>
    </location>
</feature>
<dbReference type="AlphaFoldDB" id="A0A0F8Z228"/>
<feature type="compositionally biased region" description="Low complexity" evidence="1">
    <location>
        <begin position="1"/>
        <end position="16"/>
    </location>
</feature>
<dbReference type="EMBL" id="LAZR01062959">
    <property type="protein sequence ID" value="KKK60459.1"/>
    <property type="molecule type" value="Genomic_DNA"/>
</dbReference>
<name>A0A0F8Z228_9ZZZZ</name>
<organism evidence="2">
    <name type="scientific">marine sediment metagenome</name>
    <dbReference type="NCBI Taxonomy" id="412755"/>
    <lineage>
        <taxon>unclassified sequences</taxon>
        <taxon>metagenomes</taxon>
        <taxon>ecological metagenomes</taxon>
    </lineage>
</organism>
<comment type="caution">
    <text evidence="2">The sequence shown here is derived from an EMBL/GenBank/DDBJ whole genome shotgun (WGS) entry which is preliminary data.</text>
</comment>
<feature type="non-terminal residue" evidence="2">
    <location>
        <position position="1"/>
    </location>
</feature>
<accession>A0A0F8Z228</accession>
<evidence type="ECO:0000313" key="2">
    <source>
        <dbReference type="EMBL" id="KKK60459.1"/>
    </source>
</evidence>
<sequence length="22" mass="2190">TEQAAEAAEAAAAAVENADEEE</sequence>
<proteinExistence type="predicted"/>
<gene>
    <name evidence="2" type="ORF">LCGC14_3024120</name>
</gene>